<dbReference type="PANTHER" id="PTHR24327:SF88">
    <property type="entry name" value="NANOG"/>
    <property type="match status" value="1"/>
</dbReference>
<keyword evidence="1 4" id="KW-0238">DNA-binding</keyword>
<comment type="subcellular location">
    <subcellularLocation>
        <location evidence="4 5">Nucleus</location>
    </subcellularLocation>
</comment>
<dbReference type="PROSITE" id="PS00027">
    <property type="entry name" value="HOMEOBOX_1"/>
    <property type="match status" value="1"/>
</dbReference>
<dbReference type="GO" id="GO:0005634">
    <property type="term" value="C:nucleus"/>
    <property type="evidence" value="ECO:0007669"/>
    <property type="project" value="UniProtKB-SubCell"/>
</dbReference>
<dbReference type="InterPro" id="IPR009057">
    <property type="entry name" value="Homeodomain-like_sf"/>
</dbReference>
<evidence type="ECO:0000259" key="7">
    <source>
        <dbReference type="PROSITE" id="PS50071"/>
    </source>
</evidence>
<dbReference type="GO" id="GO:0000981">
    <property type="term" value="F:DNA-binding transcription factor activity, RNA polymerase II-specific"/>
    <property type="evidence" value="ECO:0007669"/>
    <property type="project" value="InterPro"/>
</dbReference>
<dbReference type="GeneTree" id="ENSGT00670000098076"/>
<evidence type="ECO:0000313" key="8">
    <source>
        <dbReference type="Ensembl" id="ENSDCDP00010017852.1"/>
    </source>
</evidence>
<dbReference type="InterPro" id="IPR001356">
    <property type="entry name" value="HD"/>
</dbReference>
<dbReference type="InterPro" id="IPR050460">
    <property type="entry name" value="Distal-less_Homeobox_TF"/>
</dbReference>
<keyword evidence="3 4" id="KW-0539">Nucleus</keyword>
<feature type="compositionally biased region" description="Low complexity" evidence="6">
    <location>
        <begin position="56"/>
        <end position="74"/>
    </location>
</feature>
<feature type="region of interest" description="Disordered" evidence="6">
    <location>
        <begin position="358"/>
        <end position="382"/>
    </location>
</feature>
<reference evidence="8 9" key="1">
    <citation type="submission" date="2020-06" db="EMBL/GenBank/DDBJ databases">
        <authorList>
            <consortium name="Wellcome Sanger Institute Data Sharing"/>
        </authorList>
    </citation>
    <scope>NUCLEOTIDE SEQUENCE [LARGE SCALE GENOMIC DNA]</scope>
</reference>
<feature type="region of interest" description="Disordered" evidence="6">
    <location>
        <begin position="100"/>
        <end position="167"/>
    </location>
</feature>
<dbReference type="PANTHER" id="PTHR24327">
    <property type="entry name" value="HOMEOBOX PROTEIN"/>
    <property type="match status" value="1"/>
</dbReference>
<evidence type="ECO:0000256" key="1">
    <source>
        <dbReference type="ARBA" id="ARBA00023125"/>
    </source>
</evidence>
<feature type="domain" description="Homeobox" evidence="7">
    <location>
        <begin position="204"/>
        <end position="264"/>
    </location>
</feature>
<evidence type="ECO:0000313" key="9">
    <source>
        <dbReference type="Proteomes" id="UP000694580"/>
    </source>
</evidence>
<dbReference type="Pfam" id="PF00046">
    <property type="entry name" value="Homeodomain"/>
    <property type="match status" value="1"/>
</dbReference>
<keyword evidence="2 4" id="KW-0371">Homeobox</keyword>
<dbReference type="GO" id="GO:0000978">
    <property type="term" value="F:RNA polymerase II cis-regulatory region sequence-specific DNA binding"/>
    <property type="evidence" value="ECO:0007669"/>
    <property type="project" value="TreeGrafter"/>
</dbReference>
<evidence type="ECO:0000256" key="5">
    <source>
        <dbReference type="RuleBase" id="RU000682"/>
    </source>
</evidence>
<gene>
    <name evidence="8" type="primary">nanog</name>
</gene>
<dbReference type="SUPFAM" id="SSF46689">
    <property type="entry name" value="Homeodomain-like"/>
    <property type="match status" value="1"/>
</dbReference>
<protein>
    <recommendedName>
        <fullName evidence="7">Homeobox domain-containing protein</fullName>
    </recommendedName>
</protein>
<name>A0AAY4BAQ0_9TELE</name>
<dbReference type="PROSITE" id="PS50071">
    <property type="entry name" value="HOMEOBOX_2"/>
    <property type="match status" value="1"/>
</dbReference>
<feature type="region of interest" description="Disordered" evidence="6">
    <location>
        <begin position="55"/>
        <end position="74"/>
    </location>
</feature>
<evidence type="ECO:0000256" key="3">
    <source>
        <dbReference type="ARBA" id="ARBA00023242"/>
    </source>
</evidence>
<evidence type="ECO:0000256" key="4">
    <source>
        <dbReference type="PROSITE-ProRule" id="PRU00108"/>
    </source>
</evidence>
<dbReference type="AlphaFoldDB" id="A0AAY4BAQ0"/>
<accession>A0AAY4BAQ0</accession>
<dbReference type="Gene3D" id="1.10.10.60">
    <property type="entry name" value="Homeodomain-like"/>
    <property type="match status" value="1"/>
</dbReference>
<reference evidence="8" key="3">
    <citation type="submission" date="2025-09" db="UniProtKB">
        <authorList>
            <consortium name="Ensembl"/>
        </authorList>
    </citation>
    <scope>IDENTIFICATION</scope>
</reference>
<evidence type="ECO:0000256" key="6">
    <source>
        <dbReference type="SAM" id="MobiDB-lite"/>
    </source>
</evidence>
<reference evidence="8" key="2">
    <citation type="submission" date="2025-08" db="UniProtKB">
        <authorList>
            <consortium name="Ensembl"/>
        </authorList>
    </citation>
    <scope>IDENTIFICATION</scope>
</reference>
<feature type="region of interest" description="Disordered" evidence="6">
    <location>
        <begin position="188"/>
        <end position="212"/>
    </location>
</feature>
<sequence>MADWKLPVSYNYNPSYHAYAYGLMYPPGSEQNRPGLNWAEAAYSHQVVAGGFYSTQAAHQSPPQSPEAAAPSGGAHYPAPVLYFPDSAAQDARSLLSQTRSPYRQLAKESERASSDNPSDSEAHTPDSWSSGSSSEGSVRQADPTNWAKEGPGGKVSGGDCPTEHDLSRSLAPLEEEPSGLDAGDENVAAASATSSPPGQAGLPRKAKTRTAFSEGQMTALTHRFSVQRYLTPAEMKTLAGITGLTYKQVKTWFQNRRMKLKRHQKDNTWVSERFPNSGYSTVPTPHSQVSVSDRNLQEPCVNPQFRDAVFKKGPPSQTPPFYPAYGRPPSPSGRLQGNWPLPPAITQYEYPHQGVYVPPNGNSSVNSDDESLAEGAGTPARMSAVHAATEWPL</sequence>
<proteinExistence type="predicted"/>
<dbReference type="SMART" id="SM00389">
    <property type="entry name" value="HOX"/>
    <property type="match status" value="1"/>
</dbReference>
<keyword evidence="9" id="KW-1185">Reference proteome</keyword>
<dbReference type="Ensembl" id="ENSDCDT00010018916.1">
    <property type="protein sequence ID" value="ENSDCDP00010017852.1"/>
    <property type="gene ID" value="ENSDCDG00010008149.1"/>
</dbReference>
<evidence type="ECO:0000256" key="2">
    <source>
        <dbReference type="ARBA" id="ARBA00023155"/>
    </source>
</evidence>
<feature type="DNA-binding region" description="Homeobox" evidence="4">
    <location>
        <begin position="206"/>
        <end position="265"/>
    </location>
</feature>
<feature type="compositionally biased region" description="Low complexity" evidence="6">
    <location>
        <begin position="128"/>
        <end position="138"/>
    </location>
</feature>
<organism evidence="8 9">
    <name type="scientific">Denticeps clupeoides</name>
    <name type="common">denticle herring</name>
    <dbReference type="NCBI Taxonomy" id="299321"/>
    <lineage>
        <taxon>Eukaryota</taxon>
        <taxon>Metazoa</taxon>
        <taxon>Chordata</taxon>
        <taxon>Craniata</taxon>
        <taxon>Vertebrata</taxon>
        <taxon>Euteleostomi</taxon>
        <taxon>Actinopterygii</taxon>
        <taxon>Neopterygii</taxon>
        <taxon>Teleostei</taxon>
        <taxon>Clupei</taxon>
        <taxon>Clupeiformes</taxon>
        <taxon>Denticipitoidei</taxon>
        <taxon>Denticipitidae</taxon>
        <taxon>Denticeps</taxon>
    </lineage>
</organism>
<dbReference type="CDD" id="cd00086">
    <property type="entry name" value="homeodomain"/>
    <property type="match status" value="1"/>
</dbReference>
<dbReference type="InterPro" id="IPR017970">
    <property type="entry name" value="Homeobox_CS"/>
</dbReference>
<dbReference type="Proteomes" id="UP000694580">
    <property type="component" value="Chromosome 2"/>
</dbReference>